<reference evidence="7" key="1">
    <citation type="submission" date="2014-01" db="EMBL/GenBank/DDBJ databases">
        <authorList>
            <person name="Aslett M."/>
        </authorList>
    </citation>
    <scope>NUCLEOTIDE SEQUENCE</scope>
</reference>
<dbReference type="OrthoDB" id="188276at2759"/>
<dbReference type="EMBL" id="HG805907">
    <property type="protein sequence ID" value="CDW54605.1"/>
    <property type="molecule type" value="Genomic_DNA"/>
</dbReference>
<dbReference type="GO" id="GO:0030488">
    <property type="term" value="P:tRNA methylation"/>
    <property type="evidence" value="ECO:0007669"/>
    <property type="project" value="TreeGrafter"/>
</dbReference>
<sequence>MRRFIWMQSVRHSCSTIFALSSGKVPSAIAVIRVSGPKSRHVLTSMTNCRNPLNRRLYPTDIRHPISKGLLDRGMAVYLKGPATFTGEDSCELHVHGSQAVIRDVCAALYQIEELTPAEPGQFTKREVL</sequence>
<comment type="subcellular location">
    <subcellularLocation>
        <location evidence="1">Mitochondrion</location>
    </subcellularLocation>
</comment>
<dbReference type="PANTHER" id="PTHR42714:SF2">
    <property type="entry name" value="TRNA MODIFICATION GTPASE GTPBP3, MITOCHONDRIAL"/>
    <property type="match status" value="1"/>
</dbReference>
<dbReference type="InterPro" id="IPR027266">
    <property type="entry name" value="TrmE/GcvT-like"/>
</dbReference>
<dbReference type="Proteomes" id="UP000030665">
    <property type="component" value="Unassembled WGS sequence"/>
</dbReference>
<evidence type="ECO:0000256" key="5">
    <source>
        <dbReference type="ARBA" id="ARBA00023134"/>
    </source>
</evidence>
<accession>A0A077Z7F4</accession>
<proteinExistence type="inferred from homology"/>
<evidence type="ECO:0000256" key="1">
    <source>
        <dbReference type="ARBA" id="ARBA00004173"/>
    </source>
</evidence>
<keyword evidence="8" id="KW-1185">Reference proteome</keyword>
<protein>
    <submittedName>
        <fullName evidence="7">TrmE N domain containing protein</fullName>
    </submittedName>
</protein>
<keyword evidence="4" id="KW-0547">Nucleotide-binding</keyword>
<dbReference type="AlphaFoldDB" id="A0A077Z7F4"/>
<dbReference type="GO" id="GO:0002098">
    <property type="term" value="P:tRNA wobble uridine modification"/>
    <property type="evidence" value="ECO:0007669"/>
    <property type="project" value="TreeGrafter"/>
</dbReference>
<gene>
    <name evidence="7" type="ORF">TTRE_0000287501</name>
</gene>
<feature type="domain" description="GTP-binding protein TrmE N-terminal" evidence="6">
    <location>
        <begin position="16"/>
        <end position="127"/>
    </location>
</feature>
<dbReference type="PANTHER" id="PTHR42714">
    <property type="entry name" value="TRNA MODIFICATION GTPASE GTPBP3"/>
    <property type="match status" value="1"/>
</dbReference>
<dbReference type="Pfam" id="PF10396">
    <property type="entry name" value="TrmE_N"/>
    <property type="match status" value="1"/>
</dbReference>
<evidence type="ECO:0000259" key="6">
    <source>
        <dbReference type="Pfam" id="PF10396"/>
    </source>
</evidence>
<evidence type="ECO:0000256" key="3">
    <source>
        <dbReference type="ARBA" id="ARBA00022694"/>
    </source>
</evidence>
<keyword evidence="5" id="KW-0342">GTP-binding</keyword>
<keyword evidence="3" id="KW-0819">tRNA processing</keyword>
<dbReference type="GO" id="GO:0005525">
    <property type="term" value="F:GTP binding"/>
    <property type="evidence" value="ECO:0007669"/>
    <property type="project" value="UniProtKB-KW"/>
</dbReference>
<name>A0A077Z7F4_TRITR</name>
<dbReference type="GO" id="GO:0005739">
    <property type="term" value="C:mitochondrion"/>
    <property type="evidence" value="ECO:0007669"/>
    <property type="project" value="UniProtKB-SubCell"/>
</dbReference>
<dbReference type="Gene3D" id="3.30.1360.120">
    <property type="entry name" value="Probable tRNA modification gtpase trme, domain 1"/>
    <property type="match status" value="1"/>
</dbReference>
<reference evidence="7" key="2">
    <citation type="submission" date="2014-03" db="EMBL/GenBank/DDBJ databases">
        <title>The whipworm genome and dual-species transcriptomics of an intimate host-pathogen interaction.</title>
        <authorList>
            <person name="Foth B.J."/>
            <person name="Tsai I.J."/>
            <person name="Reid A.J."/>
            <person name="Bancroft A.J."/>
            <person name="Nichol S."/>
            <person name="Tracey A."/>
            <person name="Holroyd N."/>
            <person name="Cotton J.A."/>
            <person name="Stanley E.J."/>
            <person name="Zarowiecki M."/>
            <person name="Liu J.Z."/>
            <person name="Huckvale T."/>
            <person name="Cooper P.J."/>
            <person name="Grencis R.K."/>
            <person name="Berriman M."/>
        </authorList>
    </citation>
    <scope>NUCLEOTIDE SEQUENCE [LARGE SCALE GENOMIC DNA]</scope>
</reference>
<dbReference type="SUPFAM" id="SSF103025">
    <property type="entry name" value="Folate-binding domain"/>
    <property type="match status" value="1"/>
</dbReference>
<organism evidence="7 8">
    <name type="scientific">Trichuris trichiura</name>
    <name type="common">Whipworm</name>
    <name type="synonym">Trichocephalus trichiurus</name>
    <dbReference type="NCBI Taxonomy" id="36087"/>
    <lineage>
        <taxon>Eukaryota</taxon>
        <taxon>Metazoa</taxon>
        <taxon>Ecdysozoa</taxon>
        <taxon>Nematoda</taxon>
        <taxon>Enoplea</taxon>
        <taxon>Dorylaimia</taxon>
        <taxon>Trichinellida</taxon>
        <taxon>Trichuridae</taxon>
        <taxon>Trichuris</taxon>
    </lineage>
</organism>
<dbReference type="FunFam" id="3.30.1360.120:FF:000007">
    <property type="entry name" value="tRNA modification GTPase GTPBP3, mitochondrial"/>
    <property type="match status" value="1"/>
</dbReference>
<evidence type="ECO:0000256" key="4">
    <source>
        <dbReference type="ARBA" id="ARBA00022741"/>
    </source>
</evidence>
<comment type="similarity">
    <text evidence="2">Belongs to the TRAFAC class TrmE-Era-EngA-EngB-Septin-like GTPase superfamily. TrmE GTPase family.</text>
</comment>
<dbReference type="STRING" id="36087.A0A077Z7F4"/>
<evidence type="ECO:0000256" key="2">
    <source>
        <dbReference type="ARBA" id="ARBA00011043"/>
    </source>
</evidence>
<evidence type="ECO:0000313" key="7">
    <source>
        <dbReference type="EMBL" id="CDW54605.1"/>
    </source>
</evidence>
<evidence type="ECO:0000313" key="8">
    <source>
        <dbReference type="Proteomes" id="UP000030665"/>
    </source>
</evidence>
<dbReference type="InterPro" id="IPR018948">
    <property type="entry name" value="GTP-bd_TrmE_N"/>
</dbReference>
<dbReference type="CDD" id="cd14858">
    <property type="entry name" value="TrmE_N"/>
    <property type="match status" value="1"/>
</dbReference>